<dbReference type="Proteomes" id="UP000219546">
    <property type="component" value="Unassembled WGS sequence"/>
</dbReference>
<sequence length="404" mass="45386">MSRNVVIIILLFAFLFSPFVSAHSGRTDSNGGHNCSEKSQAKGLCSGYHYHNGGGSSNSSSSGANNISSDKDCSDFATYDEVVAYWNSKGYSATYDPENLDGWGNGNVDDGIPCEPPSGYDKTKINNSPEQIQFNQDKEDRANGESEGYNQGFKDGYLESTKNSTTNSGSDAFKQGYTDGYNKGYEEGKKKIESEKTKASNEGYTLGKKQENIKIPEMYASHPSLKKAFEDGFNKAVNERVEAKKEEYFSLGYNDGKKDKHSPPQDLEEVYVEAYKEGYSKAQQELKDTYFNQGYEAAFTMLEFEEPNLNNDKFGEWYKEGFFSNREVEEIKNAGFSLGKTGEPLNIPEEYKKGQAIFKHYYEVGYKEYVEEQNSQQKTLAGSISVLALGWLGRRFYIARKMVK</sequence>
<keyword evidence="2" id="KW-0732">Signal</keyword>
<feature type="region of interest" description="Disordered" evidence="1">
    <location>
        <begin position="134"/>
        <end position="153"/>
    </location>
</feature>
<evidence type="ECO:0000313" key="3">
    <source>
        <dbReference type="EMBL" id="SNX69512.1"/>
    </source>
</evidence>
<reference evidence="3 4" key="1">
    <citation type="submission" date="2017-08" db="EMBL/GenBank/DDBJ databases">
        <authorList>
            <person name="de Groot N.N."/>
        </authorList>
    </citation>
    <scope>NUCLEOTIDE SEQUENCE [LARGE SCALE GENOMIC DNA]</scope>
    <source>
        <strain evidence="3 4">JC228</strain>
    </source>
</reference>
<dbReference type="AlphaFoldDB" id="A0A285CPN4"/>
<evidence type="ECO:0000256" key="2">
    <source>
        <dbReference type="SAM" id="SignalP"/>
    </source>
</evidence>
<organism evidence="3 4">
    <name type="scientific">Bacillus oleivorans</name>
    <dbReference type="NCBI Taxonomy" id="1448271"/>
    <lineage>
        <taxon>Bacteria</taxon>
        <taxon>Bacillati</taxon>
        <taxon>Bacillota</taxon>
        <taxon>Bacilli</taxon>
        <taxon>Bacillales</taxon>
        <taxon>Bacillaceae</taxon>
        <taxon>Bacillus</taxon>
    </lineage>
</organism>
<dbReference type="InterPro" id="IPR047773">
    <property type="entry name" value="YHYH_dom_bact"/>
</dbReference>
<evidence type="ECO:0000313" key="4">
    <source>
        <dbReference type="Proteomes" id="UP000219546"/>
    </source>
</evidence>
<proteinExistence type="predicted"/>
<dbReference type="NCBIfam" id="NF033223">
    <property type="entry name" value="YHYH_alt"/>
    <property type="match status" value="1"/>
</dbReference>
<feature type="chain" id="PRO_5012786566" description="YHYH domain-containing protein" evidence="2">
    <location>
        <begin position="23"/>
        <end position="404"/>
    </location>
</feature>
<name>A0A285CPN4_9BACI</name>
<evidence type="ECO:0000256" key="1">
    <source>
        <dbReference type="SAM" id="MobiDB-lite"/>
    </source>
</evidence>
<gene>
    <name evidence="3" type="ORF">SAMN05877753_10390</name>
</gene>
<dbReference type="EMBL" id="OAOP01000003">
    <property type="protein sequence ID" value="SNX69512.1"/>
    <property type="molecule type" value="Genomic_DNA"/>
</dbReference>
<dbReference type="OrthoDB" id="1656058at2"/>
<evidence type="ECO:0008006" key="5">
    <source>
        <dbReference type="Google" id="ProtNLM"/>
    </source>
</evidence>
<keyword evidence="4" id="KW-1185">Reference proteome</keyword>
<feature type="signal peptide" evidence="2">
    <location>
        <begin position="1"/>
        <end position="22"/>
    </location>
</feature>
<dbReference type="RefSeq" id="WP_097158036.1">
    <property type="nucleotide sequence ID" value="NZ_JBEPMQ010000002.1"/>
</dbReference>
<protein>
    <recommendedName>
        <fullName evidence="5">YHYH domain-containing protein</fullName>
    </recommendedName>
</protein>
<accession>A0A285CPN4</accession>